<evidence type="ECO:0000256" key="6">
    <source>
        <dbReference type="ARBA" id="ARBA00022777"/>
    </source>
</evidence>
<evidence type="ECO:0000256" key="4">
    <source>
        <dbReference type="ARBA" id="ARBA00022679"/>
    </source>
</evidence>
<dbReference type="Pfam" id="PF13671">
    <property type="entry name" value="AAA_33"/>
    <property type="match status" value="1"/>
</dbReference>
<name>A0A977L0Z1_9CYAN</name>
<dbReference type="CDD" id="cd02021">
    <property type="entry name" value="GntK"/>
    <property type="match status" value="1"/>
</dbReference>
<reference evidence="10" key="1">
    <citation type="submission" date="2021-04" db="EMBL/GenBank/DDBJ databases">
        <title>Genome sequence of Woronichinia naegeliana from Washington state freshwater lake bloom.</title>
        <authorList>
            <person name="Dreher T.W."/>
        </authorList>
    </citation>
    <scope>NUCLEOTIDE SEQUENCE</scope>
    <source>
        <strain evidence="10">WA131</strain>
    </source>
</reference>
<evidence type="ECO:0000256" key="8">
    <source>
        <dbReference type="ARBA" id="ARBA00048090"/>
    </source>
</evidence>
<dbReference type="PANTHER" id="PTHR43442:SF3">
    <property type="entry name" value="GLUCONOKINASE-RELATED"/>
    <property type="match status" value="1"/>
</dbReference>
<dbReference type="KEGG" id="wna:KA717_13720"/>
<dbReference type="InterPro" id="IPR027417">
    <property type="entry name" value="P-loop_NTPase"/>
</dbReference>
<keyword evidence="5 9" id="KW-0547">Nucleotide-binding</keyword>
<evidence type="ECO:0000256" key="2">
    <source>
        <dbReference type="ARBA" id="ARBA00008420"/>
    </source>
</evidence>
<keyword evidence="7 9" id="KW-0067">ATP-binding</keyword>
<evidence type="ECO:0000256" key="5">
    <source>
        <dbReference type="ARBA" id="ARBA00022741"/>
    </source>
</evidence>
<comment type="similarity">
    <text evidence="2 9">Belongs to the gluconokinase GntK/GntV family.</text>
</comment>
<accession>A0A977L0Z1</accession>
<keyword evidence="4 9" id="KW-0808">Transferase</keyword>
<protein>
    <recommendedName>
        <fullName evidence="3 9">Gluconokinase</fullName>
        <ecNumber evidence="3 9">2.7.1.12</ecNumber>
    </recommendedName>
</protein>
<evidence type="ECO:0000313" key="10">
    <source>
        <dbReference type="EMBL" id="UXE63569.1"/>
    </source>
</evidence>
<evidence type="ECO:0000256" key="1">
    <source>
        <dbReference type="ARBA" id="ARBA00004761"/>
    </source>
</evidence>
<dbReference type="Proteomes" id="UP001065613">
    <property type="component" value="Chromosome"/>
</dbReference>
<proteinExistence type="inferred from homology"/>
<dbReference type="GO" id="GO:0005737">
    <property type="term" value="C:cytoplasm"/>
    <property type="evidence" value="ECO:0007669"/>
    <property type="project" value="TreeGrafter"/>
</dbReference>
<comment type="catalytic activity">
    <reaction evidence="8 9">
        <text>D-gluconate + ATP = 6-phospho-D-gluconate + ADP + H(+)</text>
        <dbReference type="Rhea" id="RHEA:19433"/>
        <dbReference type="ChEBI" id="CHEBI:15378"/>
        <dbReference type="ChEBI" id="CHEBI:18391"/>
        <dbReference type="ChEBI" id="CHEBI:30616"/>
        <dbReference type="ChEBI" id="CHEBI:58759"/>
        <dbReference type="ChEBI" id="CHEBI:456216"/>
        <dbReference type="EC" id="2.7.1.12"/>
    </reaction>
</comment>
<keyword evidence="6 9" id="KW-0418">Kinase</keyword>
<sequence length="173" mass="20263">MGVSGSGKTVIGRLLSERLECDFLEGDRRHPPSNIIKMLSQNPLQDEDRRQWLLEIEDDIGRAIDRSRETVITCSALKASYRKQLTSLKRVQLVWLNVPKLELEQRLIKRLNHYMKLEMLHSQIATFEPISPEENTITMDGLLPPIEIVNELLRRTTLLFPSMNKAWWQRCRR</sequence>
<evidence type="ECO:0000256" key="7">
    <source>
        <dbReference type="ARBA" id="ARBA00022840"/>
    </source>
</evidence>
<dbReference type="AlphaFoldDB" id="A0A977L0Z1"/>
<dbReference type="PANTHER" id="PTHR43442">
    <property type="entry name" value="GLUCONOKINASE-RELATED"/>
    <property type="match status" value="1"/>
</dbReference>
<dbReference type="Gene3D" id="3.40.50.300">
    <property type="entry name" value="P-loop containing nucleotide triphosphate hydrolases"/>
    <property type="match status" value="1"/>
</dbReference>
<dbReference type="EMBL" id="CP073041">
    <property type="protein sequence ID" value="UXE63569.1"/>
    <property type="molecule type" value="Genomic_DNA"/>
</dbReference>
<dbReference type="GO" id="GO:0005524">
    <property type="term" value="F:ATP binding"/>
    <property type="evidence" value="ECO:0007669"/>
    <property type="project" value="UniProtKB-KW"/>
</dbReference>
<dbReference type="SUPFAM" id="SSF52540">
    <property type="entry name" value="P-loop containing nucleoside triphosphate hydrolases"/>
    <property type="match status" value="1"/>
</dbReference>
<dbReference type="EC" id="2.7.1.12" evidence="3 9"/>
<comment type="pathway">
    <text evidence="1">Carbohydrate acid metabolism.</text>
</comment>
<dbReference type="GO" id="GO:0005975">
    <property type="term" value="P:carbohydrate metabolic process"/>
    <property type="evidence" value="ECO:0007669"/>
    <property type="project" value="InterPro"/>
</dbReference>
<dbReference type="InterPro" id="IPR006001">
    <property type="entry name" value="Therm_gnt_kin"/>
</dbReference>
<gene>
    <name evidence="10" type="ORF">KA717_13720</name>
</gene>
<evidence type="ECO:0000256" key="9">
    <source>
        <dbReference type="RuleBase" id="RU363066"/>
    </source>
</evidence>
<organism evidence="10">
    <name type="scientific">Woronichinia naegeliana WA131</name>
    <dbReference type="NCBI Taxonomy" id="2824559"/>
    <lineage>
        <taxon>Bacteria</taxon>
        <taxon>Bacillati</taxon>
        <taxon>Cyanobacteriota</taxon>
        <taxon>Cyanophyceae</taxon>
        <taxon>Synechococcales</taxon>
        <taxon>Coelosphaeriaceae</taxon>
        <taxon>Woronichinia</taxon>
    </lineage>
</organism>
<dbReference type="GO" id="GO:0046316">
    <property type="term" value="F:gluconokinase activity"/>
    <property type="evidence" value="ECO:0007669"/>
    <property type="project" value="UniProtKB-EC"/>
</dbReference>
<evidence type="ECO:0000256" key="3">
    <source>
        <dbReference type="ARBA" id="ARBA00012054"/>
    </source>
</evidence>
<dbReference type="NCBIfam" id="TIGR01313">
    <property type="entry name" value="therm_gnt_kin"/>
    <property type="match status" value="1"/>
</dbReference>